<comment type="function">
    <text evidence="6">One of the early assembly proteins it binds 23S rRNA. One of the proteins that surrounds the polypeptide exit tunnel on the outside of the ribosome. Forms the main docking site for trigger factor binding to the ribosome.</text>
</comment>
<dbReference type="EMBL" id="DVMT01000038">
    <property type="protein sequence ID" value="HIU40407.1"/>
    <property type="molecule type" value="Genomic_DNA"/>
</dbReference>
<evidence type="ECO:0000256" key="5">
    <source>
        <dbReference type="ARBA" id="ARBA00023274"/>
    </source>
</evidence>
<keyword evidence="3 6" id="KW-0694">RNA-binding</keyword>
<dbReference type="Pfam" id="PF00276">
    <property type="entry name" value="Ribosomal_L23"/>
    <property type="match status" value="1"/>
</dbReference>
<dbReference type="GO" id="GO:0003735">
    <property type="term" value="F:structural constituent of ribosome"/>
    <property type="evidence" value="ECO:0007669"/>
    <property type="project" value="InterPro"/>
</dbReference>
<dbReference type="InterPro" id="IPR012678">
    <property type="entry name" value="Ribosomal_uL23/eL15/eS24_sf"/>
</dbReference>
<gene>
    <name evidence="6 7" type="primary">rplW</name>
    <name evidence="7" type="ORF">IAB68_03820</name>
</gene>
<dbReference type="GO" id="GO:0019843">
    <property type="term" value="F:rRNA binding"/>
    <property type="evidence" value="ECO:0007669"/>
    <property type="project" value="UniProtKB-UniRule"/>
</dbReference>
<evidence type="ECO:0000256" key="3">
    <source>
        <dbReference type="ARBA" id="ARBA00022884"/>
    </source>
</evidence>
<dbReference type="PANTHER" id="PTHR11620">
    <property type="entry name" value="60S RIBOSOMAL PROTEIN L23A"/>
    <property type="match status" value="1"/>
</dbReference>
<evidence type="ECO:0000256" key="2">
    <source>
        <dbReference type="ARBA" id="ARBA00022730"/>
    </source>
</evidence>
<reference evidence="7" key="1">
    <citation type="submission" date="2020-10" db="EMBL/GenBank/DDBJ databases">
        <authorList>
            <person name="Gilroy R."/>
        </authorList>
    </citation>
    <scope>NUCLEOTIDE SEQUENCE</scope>
    <source>
        <strain evidence="7">CHK193-30670</strain>
    </source>
</reference>
<dbReference type="AlphaFoldDB" id="A0A9D1LJ04"/>
<sequence length="90" mass="9967">MKDIIKAPIVTEKTAKISADGKKVVLKVDKNTNKVQIKQAVEQAFDVKVDKVNTINVRPKKKRIGRYEGATKAYKKAIITLAEGSKLDLS</sequence>
<evidence type="ECO:0000313" key="8">
    <source>
        <dbReference type="Proteomes" id="UP000824074"/>
    </source>
</evidence>
<evidence type="ECO:0000256" key="1">
    <source>
        <dbReference type="ARBA" id="ARBA00006700"/>
    </source>
</evidence>
<dbReference type="GO" id="GO:0005840">
    <property type="term" value="C:ribosome"/>
    <property type="evidence" value="ECO:0007669"/>
    <property type="project" value="UniProtKB-KW"/>
</dbReference>
<dbReference type="FunFam" id="3.30.70.330:FF:000001">
    <property type="entry name" value="50S ribosomal protein L23"/>
    <property type="match status" value="1"/>
</dbReference>
<dbReference type="GO" id="GO:1990904">
    <property type="term" value="C:ribonucleoprotein complex"/>
    <property type="evidence" value="ECO:0007669"/>
    <property type="project" value="UniProtKB-KW"/>
</dbReference>
<comment type="similarity">
    <text evidence="1 6">Belongs to the universal ribosomal protein uL23 family.</text>
</comment>
<protein>
    <recommendedName>
        <fullName evidence="6">Large ribosomal subunit protein uL23</fullName>
    </recommendedName>
</protein>
<dbReference type="InterPro" id="IPR013025">
    <property type="entry name" value="Ribosomal_uL23-like"/>
</dbReference>
<comment type="caution">
    <text evidence="7">The sequence shown here is derived from an EMBL/GenBank/DDBJ whole genome shotgun (WGS) entry which is preliminary data.</text>
</comment>
<dbReference type="GO" id="GO:0006412">
    <property type="term" value="P:translation"/>
    <property type="evidence" value="ECO:0007669"/>
    <property type="project" value="UniProtKB-UniRule"/>
</dbReference>
<organism evidence="7 8">
    <name type="scientific">Candidatus Aphodocola excrementigallinarum</name>
    <dbReference type="NCBI Taxonomy" id="2840670"/>
    <lineage>
        <taxon>Bacteria</taxon>
        <taxon>Bacillati</taxon>
        <taxon>Bacillota</taxon>
        <taxon>Bacilli</taxon>
        <taxon>Candidatus Aphodocola</taxon>
    </lineage>
</organism>
<reference evidence="7" key="2">
    <citation type="journal article" date="2021" name="PeerJ">
        <title>Extensive microbial diversity within the chicken gut microbiome revealed by metagenomics and culture.</title>
        <authorList>
            <person name="Gilroy R."/>
            <person name="Ravi A."/>
            <person name="Getino M."/>
            <person name="Pursley I."/>
            <person name="Horton D.L."/>
            <person name="Alikhan N.F."/>
            <person name="Baker D."/>
            <person name="Gharbi K."/>
            <person name="Hall N."/>
            <person name="Watson M."/>
            <person name="Adriaenssens E.M."/>
            <person name="Foster-Nyarko E."/>
            <person name="Jarju S."/>
            <person name="Secka A."/>
            <person name="Antonio M."/>
            <person name="Oren A."/>
            <person name="Chaudhuri R.R."/>
            <person name="La Ragione R."/>
            <person name="Hildebrand F."/>
            <person name="Pallen M.J."/>
        </authorList>
    </citation>
    <scope>NUCLEOTIDE SEQUENCE</scope>
    <source>
        <strain evidence="7">CHK193-30670</strain>
    </source>
</reference>
<keyword evidence="2 6" id="KW-0699">rRNA-binding</keyword>
<dbReference type="SUPFAM" id="SSF54189">
    <property type="entry name" value="Ribosomal proteins S24e, L23 and L15e"/>
    <property type="match status" value="1"/>
</dbReference>
<dbReference type="Proteomes" id="UP000824074">
    <property type="component" value="Unassembled WGS sequence"/>
</dbReference>
<evidence type="ECO:0000313" key="7">
    <source>
        <dbReference type="EMBL" id="HIU40407.1"/>
    </source>
</evidence>
<dbReference type="HAMAP" id="MF_01369_B">
    <property type="entry name" value="Ribosomal_uL23_B"/>
    <property type="match status" value="1"/>
</dbReference>
<evidence type="ECO:0000256" key="6">
    <source>
        <dbReference type="HAMAP-Rule" id="MF_01369"/>
    </source>
</evidence>
<keyword evidence="5 6" id="KW-0687">Ribonucleoprotein</keyword>
<comment type="subunit">
    <text evidence="6">Part of the 50S ribosomal subunit. Contacts protein L29, and trigger factor when it is bound to the ribosome.</text>
</comment>
<keyword evidence="4 6" id="KW-0689">Ribosomal protein</keyword>
<proteinExistence type="inferred from homology"/>
<dbReference type="Gene3D" id="3.30.70.330">
    <property type="match status" value="1"/>
</dbReference>
<accession>A0A9D1LJ04</accession>
<dbReference type="NCBIfam" id="NF004363">
    <property type="entry name" value="PRK05738.2-4"/>
    <property type="match status" value="1"/>
</dbReference>
<evidence type="ECO:0000256" key="4">
    <source>
        <dbReference type="ARBA" id="ARBA00022980"/>
    </source>
</evidence>
<dbReference type="InterPro" id="IPR012677">
    <property type="entry name" value="Nucleotide-bd_a/b_plait_sf"/>
</dbReference>
<name>A0A9D1LJ04_9FIRM</name>